<evidence type="ECO:0000313" key="4">
    <source>
        <dbReference type="Proteomes" id="UP000030669"/>
    </source>
</evidence>
<feature type="region of interest" description="Disordered" evidence="1">
    <location>
        <begin position="1"/>
        <end position="57"/>
    </location>
</feature>
<feature type="transmembrane region" description="Helical" evidence="2">
    <location>
        <begin position="73"/>
        <end position="94"/>
    </location>
</feature>
<dbReference type="RefSeq" id="XP_007864630.1">
    <property type="nucleotide sequence ID" value="XM_007866439.1"/>
</dbReference>
<feature type="region of interest" description="Disordered" evidence="1">
    <location>
        <begin position="201"/>
        <end position="224"/>
    </location>
</feature>
<dbReference type="KEGG" id="gtr:GLOTRDRAFT_127905"/>
<keyword evidence="2" id="KW-0472">Membrane</keyword>
<dbReference type="GeneID" id="19301618"/>
<organism evidence="3 4">
    <name type="scientific">Gloeophyllum trabeum (strain ATCC 11539 / FP-39264 / Madison 617)</name>
    <name type="common">Brown rot fungus</name>
    <dbReference type="NCBI Taxonomy" id="670483"/>
    <lineage>
        <taxon>Eukaryota</taxon>
        <taxon>Fungi</taxon>
        <taxon>Dikarya</taxon>
        <taxon>Basidiomycota</taxon>
        <taxon>Agaricomycotina</taxon>
        <taxon>Agaricomycetes</taxon>
        <taxon>Gloeophyllales</taxon>
        <taxon>Gloeophyllaceae</taxon>
        <taxon>Gloeophyllum</taxon>
    </lineage>
</organism>
<keyword evidence="4" id="KW-1185">Reference proteome</keyword>
<accession>S7QE38</accession>
<name>S7QE38_GLOTA</name>
<proteinExistence type="predicted"/>
<gene>
    <name evidence="3" type="ORF">GLOTRDRAFT_127905</name>
</gene>
<keyword evidence="2" id="KW-0812">Transmembrane</keyword>
<feature type="compositionally biased region" description="Polar residues" evidence="1">
    <location>
        <begin position="22"/>
        <end position="31"/>
    </location>
</feature>
<keyword evidence="2" id="KW-1133">Transmembrane helix</keyword>
<dbReference type="OrthoDB" id="2140105at2759"/>
<sequence>MSAGPPARSMAKDQDSREPQDNESAAASRQTVVEELNEPEGSHAEVPPDPPFSKGFWDNDPVTTKARKAYLKVCVMAVVLVSLTIWAVLPMFWGSEWKPETAVHNLNGWIVLEAAWWVSALKAFEQTYEQTFRSSSTLFTSQDESERWEECKLLLIDEVERSERAAFAGKRGRDGDAEEEWEWEEMIGCWVRKTESPGEARMPKRRKLKRVVPQPVREEDDYSSTLACSDPLALPGAETSSPDPIASFTKARAVALSDIGSPCPKALNGTRAHARSSSSPAEIAPIGSARYLPDSDSPESNPWVVNAIEPELPTVDLFPSSDDTLDLFAYGSSSP</sequence>
<dbReference type="EMBL" id="KB469299">
    <property type="protein sequence ID" value="EPQ57553.1"/>
    <property type="molecule type" value="Genomic_DNA"/>
</dbReference>
<dbReference type="STRING" id="670483.S7QE38"/>
<dbReference type="Proteomes" id="UP000030669">
    <property type="component" value="Unassembled WGS sequence"/>
</dbReference>
<protein>
    <submittedName>
        <fullName evidence="3">Uncharacterized protein</fullName>
    </submittedName>
</protein>
<evidence type="ECO:0000313" key="3">
    <source>
        <dbReference type="EMBL" id="EPQ57553.1"/>
    </source>
</evidence>
<reference evidence="3 4" key="1">
    <citation type="journal article" date="2012" name="Science">
        <title>The Paleozoic origin of enzymatic lignin decomposition reconstructed from 31 fungal genomes.</title>
        <authorList>
            <person name="Floudas D."/>
            <person name="Binder M."/>
            <person name="Riley R."/>
            <person name="Barry K."/>
            <person name="Blanchette R.A."/>
            <person name="Henrissat B."/>
            <person name="Martinez A.T."/>
            <person name="Otillar R."/>
            <person name="Spatafora J.W."/>
            <person name="Yadav J.S."/>
            <person name="Aerts A."/>
            <person name="Benoit I."/>
            <person name="Boyd A."/>
            <person name="Carlson A."/>
            <person name="Copeland A."/>
            <person name="Coutinho P.M."/>
            <person name="de Vries R.P."/>
            <person name="Ferreira P."/>
            <person name="Findley K."/>
            <person name="Foster B."/>
            <person name="Gaskell J."/>
            <person name="Glotzer D."/>
            <person name="Gorecki P."/>
            <person name="Heitman J."/>
            <person name="Hesse C."/>
            <person name="Hori C."/>
            <person name="Igarashi K."/>
            <person name="Jurgens J.A."/>
            <person name="Kallen N."/>
            <person name="Kersten P."/>
            <person name="Kohler A."/>
            <person name="Kuees U."/>
            <person name="Kumar T.K.A."/>
            <person name="Kuo A."/>
            <person name="LaButti K."/>
            <person name="Larrondo L.F."/>
            <person name="Lindquist E."/>
            <person name="Ling A."/>
            <person name="Lombard V."/>
            <person name="Lucas S."/>
            <person name="Lundell T."/>
            <person name="Martin R."/>
            <person name="McLaughlin D.J."/>
            <person name="Morgenstern I."/>
            <person name="Morin E."/>
            <person name="Murat C."/>
            <person name="Nagy L.G."/>
            <person name="Nolan M."/>
            <person name="Ohm R.A."/>
            <person name="Patyshakuliyeva A."/>
            <person name="Rokas A."/>
            <person name="Ruiz-Duenas F.J."/>
            <person name="Sabat G."/>
            <person name="Salamov A."/>
            <person name="Samejima M."/>
            <person name="Schmutz J."/>
            <person name="Slot J.C."/>
            <person name="St John F."/>
            <person name="Stenlid J."/>
            <person name="Sun H."/>
            <person name="Sun S."/>
            <person name="Syed K."/>
            <person name="Tsang A."/>
            <person name="Wiebenga A."/>
            <person name="Young D."/>
            <person name="Pisabarro A."/>
            <person name="Eastwood D.C."/>
            <person name="Martin F."/>
            <person name="Cullen D."/>
            <person name="Grigoriev I.V."/>
            <person name="Hibbett D.S."/>
        </authorList>
    </citation>
    <scope>NUCLEOTIDE SEQUENCE [LARGE SCALE GENOMIC DNA]</scope>
    <source>
        <strain evidence="3 4">ATCC 11539</strain>
    </source>
</reference>
<feature type="compositionally biased region" description="Basic and acidic residues" evidence="1">
    <location>
        <begin position="10"/>
        <end position="20"/>
    </location>
</feature>
<evidence type="ECO:0000256" key="1">
    <source>
        <dbReference type="SAM" id="MobiDB-lite"/>
    </source>
</evidence>
<evidence type="ECO:0000256" key="2">
    <source>
        <dbReference type="SAM" id="Phobius"/>
    </source>
</evidence>
<dbReference type="AlphaFoldDB" id="S7QE38"/>
<feature type="region of interest" description="Disordered" evidence="1">
    <location>
        <begin position="268"/>
        <end position="303"/>
    </location>
</feature>
<dbReference type="HOGENOM" id="CLU_829129_0_0_1"/>